<protein>
    <recommendedName>
        <fullName evidence="3">Sulfotransferase domain-containing protein</fullName>
    </recommendedName>
</protein>
<dbReference type="EMBL" id="CP127247">
    <property type="protein sequence ID" value="WIY26304.1"/>
    <property type="molecule type" value="Genomic_DNA"/>
</dbReference>
<evidence type="ECO:0008006" key="3">
    <source>
        <dbReference type="Google" id="ProtNLM"/>
    </source>
</evidence>
<dbReference type="SUPFAM" id="SSF52540">
    <property type="entry name" value="P-loop containing nucleoside triphosphate hydrolases"/>
    <property type="match status" value="1"/>
</dbReference>
<reference evidence="1 2" key="1">
    <citation type="submission" date="2023-06" db="EMBL/GenBank/DDBJ databases">
        <title>Parasedimentitalea psychrophila sp. nov., a psychrophilic bacterium isolated from deep-sea sediment.</title>
        <authorList>
            <person name="Li A."/>
        </authorList>
    </citation>
    <scope>NUCLEOTIDE SEQUENCE [LARGE SCALE GENOMIC DNA]</scope>
    <source>
        <strain evidence="1 2">QS115</strain>
    </source>
</reference>
<sequence length="323" mass="36125">MTEIILHIGTPKTGTTAIQSAIVANSDALQAADIWFVESGRHRAAHNDLANSIRRKGGDHNFNEALQQEIAAQAAKRPNGKILLSSEIFSLIEASKIRAALPFLSDYPLKIIVYLRRQDRYAEAFFKQRIKNGRNVMPFDQFLTSRLGRSITDYNRLLDGWADCFPQAEIMPRLYQRDRFVNGDIMADFAALLGLEPGHLVASAAERNISPSKDVIDVLLALSPHLDGRQLRSIYRALKPLQLDGFTGSGDLFTRQTRQDYLDQFLAANDQLQKAYFPNDGPLFSPDDPNRDKPLTSGFSPVQQTLLAAALNEAFKLHQKTTD</sequence>
<evidence type="ECO:0000313" key="1">
    <source>
        <dbReference type="EMBL" id="WIY26304.1"/>
    </source>
</evidence>
<dbReference type="RefSeq" id="WP_270918565.1">
    <property type="nucleotide sequence ID" value="NZ_CP127247.1"/>
</dbReference>
<name>A0A9Y2L1H4_9RHOB</name>
<dbReference type="Proteomes" id="UP001238334">
    <property type="component" value="Chromosome"/>
</dbReference>
<accession>A0A9Y2L1H4</accession>
<dbReference type="KEGG" id="ppso:QPJ95_05100"/>
<evidence type="ECO:0000313" key="2">
    <source>
        <dbReference type="Proteomes" id="UP001238334"/>
    </source>
</evidence>
<dbReference type="Gene3D" id="3.40.50.300">
    <property type="entry name" value="P-loop containing nucleotide triphosphate hydrolases"/>
    <property type="match status" value="1"/>
</dbReference>
<keyword evidence="2" id="KW-1185">Reference proteome</keyword>
<dbReference type="InterPro" id="IPR027417">
    <property type="entry name" value="P-loop_NTPase"/>
</dbReference>
<proteinExistence type="predicted"/>
<organism evidence="1 2">
    <name type="scientific">Parasedimentitalea psychrophila</name>
    <dbReference type="NCBI Taxonomy" id="2997337"/>
    <lineage>
        <taxon>Bacteria</taxon>
        <taxon>Pseudomonadati</taxon>
        <taxon>Pseudomonadota</taxon>
        <taxon>Alphaproteobacteria</taxon>
        <taxon>Rhodobacterales</taxon>
        <taxon>Paracoccaceae</taxon>
        <taxon>Parasedimentitalea</taxon>
    </lineage>
</organism>
<gene>
    <name evidence="1" type="ORF">QPJ95_05100</name>
</gene>
<dbReference type="AlphaFoldDB" id="A0A9Y2L1H4"/>